<dbReference type="OrthoDB" id="158357at2759"/>
<evidence type="ECO:0000259" key="5">
    <source>
        <dbReference type="PROSITE" id="PS51455"/>
    </source>
</evidence>
<keyword evidence="7" id="KW-1185">Reference proteome</keyword>
<evidence type="ECO:0000256" key="2">
    <source>
        <dbReference type="ARBA" id="ARBA00022840"/>
    </source>
</evidence>
<dbReference type="GO" id="GO:0000285">
    <property type="term" value="F:1-phosphatidylinositol-3-phosphate 5-kinase activity"/>
    <property type="evidence" value="ECO:0007669"/>
    <property type="project" value="InterPro"/>
</dbReference>
<gene>
    <name evidence="6" type="ORF">J3R30DRAFT_137416</name>
</gene>
<organism evidence="6 7">
    <name type="scientific">Lentinula aciculospora</name>
    <dbReference type="NCBI Taxonomy" id="153920"/>
    <lineage>
        <taxon>Eukaryota</taxon>
        <taxon>Fungi</taxon>
        <taxon>Dikarya</taxon>
        <taxon>Basidiomycota</taxon>
        <taxon>Agaricomycotina</taxon>
        <taxon>Agaricomycetes</taxon>
        <taxon>Agaricomycetidae</taxon>
        <taxon>Agaricales</taxon>
        <taxon>Marasmiineae</taxon>
        <taxon>Omphalotaceae</taxon>
        <taxon>Lentinula</taxon>
    </lineage>
</organism>
<evidence type="ECO:0000313" key="7">
    <source>
        <dbReference type="Proteomes" id="UP001150266"/>
    </source>
</evidence>
<dbReference type="CDD" id="cd17300">
    <property type="entry name" value="PIPKc_PIKfyve"/>
    <property type="match status" value="1"/>
</dbReference>
<dbReference type="GO" id="GO:0046854">
    <property type="term" value="P:phosphatidylinositol phosphate biosynthetic process"/>
    <property type="evidence" value="ECO:0007669"/>
    <property type="project" value="TreeGrafter"/>
</dbReference>
<dbReference type="InterPro" id="IPR044769">
    <property type="entry name" value="PIKfyve_PIPKc"/>
</dbReference>
<dbReference type="EMBL" id="JAOTPV010000001">
    <property type="protein sequence ID" value="KAJ4490808.1"/>
    <property type="molecule type" value="Genomic_DNA"/>
</dbReference>
<feature type="region of interest" description="Disordered" evidence="4">
    <location>
        <begin position="452"/>
        <end position="475"/>
    </location>
</feature>
<proteinExistence type="predicted"/>
<feature type="region of interest" description="Disordered" evidence="4">
    <location>
        <begin position="859"/>
        <end position="892"/>
    </location>
</feature>
<dbReference type="SUPFAM" id="SSF56104">
    <property type="entry name" value="SAICAR synthase-like"/>
    <property type="match status" value="1"/>
</dbReference>
<feature type="region of interest" description="Disordered" evidence="4">
    <location>
        <begin position="984"/>
        <end position="1034"/>
    </location>
</feature>
<feature type="domain" description="PIPK" evidence="5">
    <location>
        <begin position="1417"/>
        <end position="1742"/>
    </location>
</feature>
<dbReference type="Gene3D" id="3.30.800.10">
    <property type="entry name" value="Phosphatidylinositol Phosphate Kinase II Beta"/>
    <property type="match status" value="1"/>
</dbReference>
<feature type="region of interest" description="Disordered" evidence="4">
    <location>
        <begin position="1348"/>
        <end position="1373"/>
    </location>
</feature>
<feature type="compositionally biased region" description="Polar residues" evidence="4">
    <location>
        <begin position="1348"/>
        <end position="1370"/>
    </location>
</feature>
<keyword evidence="2 3" id="KW-0067">ATP-binding</keyword>
<keyword evidence="3" id="KW-0418">Kinase</keyword>
<evidence type="ECO:0000256" key="1">
    <source>
        <dbReference type="ARBA" id="ARBA00022741"/>
    </source>
</evidence>
<feature type="compositionally biased region" description="Low complexity" evidence="4">
    <location>
        <begin position="775"/>
        <end position="792"/>
    </location>
</feature>
<evidence type="ECO:0000313" key="6">
    <source>
        <dbReference type="EMBL" id="KAJ4490808.1"/>
    </source>
</evidence>
<dbReference type="PROSITE" id="PS51455">
    <property type="entry name" value="PIPK"/>
    <property type="match status" value="1"/>
</dbReference>
<feature type="region of interest" description="Disordered" evidence="4">
    <location>
        <begin position="89"/>
        <end position="116"/>
    </location>
</feature>
<dbReference type="GO" id="GO:0005524">
    <property type="term" value="F:ATP binding"/>
    <property type="evidence" value="ECO:0007669"/>
    <property type="project" value="UniProtKB-UniRule"/>
</dbReference>
<dbReference type="InterPro" id="IPR027483">
    <property type="entry name" value="PInositol-4-P-4/5-kinase_C_sf"/>
</dbReference>
<dbReference type="Proteomes" id="UP001150266">
    <property type="component" value="Unassembled WGS sequence"/>
</dbReference>
<feature type="region of interest" description="Disordered" evidence="4">
    <location>
        <begin position="511"/>
        <end position="558"/>
    </location>
</feature>
<dbReference type="PANTHER" id="PTHR45748">
    <property type="entry name" value="1-PHOSPHATIDYLINOSITOL 3-PHOSPHATE 5-KINASE-RELATED"/>
    <property type="match status" value="1"/>
</dbReference>
<dbReference type="SMART" id="SM00330">
    <property type="entry name" value="PIPKc"/>
    <property type="match status" value="1"/>
</dbReference>
<feature type="compositionally biased region" description="Low complexity" evidence="4">
    <location>
        <begin position="990"/>
        <end position="1005"/>
    </location>
</feature>
<dbReference type="InterPro" id="IPR027484">
    <property type="entry name" value="PInositol-4-P-5-kinase_N"/>
</dbReference>
<protein>
    <recommendedName>
        <fullName evidence="5">PIPK domain-containing protein</fullName>
    </recommendedName>
</protein>
<dbReference type="Gene3D" id="3.30.810.10">
    <property type="entry name" value="2-Layer Sandwich"/>
    <property type="match status" value="1"/>
</dbReference>
<feature type="compositionally biased region" description="Acidic residues" evidence="4">
    <location>
        <begin position="936"/>
        <end position="947"/>
    </location>
</feature>
<dbReference type="GO" id="GO:0010008">
    <property type="term" value="C:endosome membrane"/>
    <property type="evidence" value="ECO:0007669"/>
    <property type="project" value="TreeGrafter"/>
</dbReference>
<evidence type="ECO:0000256" key="4">
    <source>
        <dbReference type="SAM" id="MobiDB-lite"/>
    </source>
</evidence>
<feature type="region of interest" description="Disordered" evidence="4">
    <location>
        <begin position="933"/>
        <end position="961"/>
    </location>
</feature>
<reference evidence="6" key="1">
    <citation type="submission" date="2022-08" db="EMBL/GenBank/DDBJ databases">
        <title>A Global Phylogenomic Analysis of the Shiitake Genus Lentinula.</title>
        <authorList>
            <consortium name="DOE Joint Genome Institute"/>
            <person name="Sierra-Patev S."/>
            <person name="Min B."/>
            <person name="Naranjo-Ortiz M."/>
            <person name="Looney B."/>
            <person name="Konkel Z."/>
            <person name="Slot J.C."/>
            <person name="Sakamoto Y."/>
            <person name="Steenwyk J.L."/>
            <person name="Rokas A."/>
            <person name="Carro J."/>
            <person name="Camarero S."/>
            <person name="Ferreira P."/>
            <person name="Molpeceres G."/>
            <person name="Ruiz-Duenas F.J."/>
            <person name="Serrano A."/>
            <person name="Henrissat B."/>
            <person name="Drula E."/>
            <person name="Hughes K.W."/>
            <person name="Mata J.L."/>
            <person name="Ishikawa N.K."/>
            <person name="Vargas-Isla R."/>
            <person name="Ushijima S."/>
            <person name="Smith C.A."/>
            <person name="Ahrendt S."/>
            <person name="Andreopoulos W."/>
            <person name="He G."/>
            <person name="Labutti K."/>
            <person name="Lipzen A."/>
            <person name="Ng V."/>
            <person name="Riley R."/>
            <person name="Sandor L."/>
            <person name="Barry K."/>
            <person name="Martinez A.T."/>
            <person name="Xiao Y."/>
            <person name="Gibbons J.G."/>
            <person name="Terashima K."/>
            <person name="Grigoriev I.V."/>
            <person name="Hibbett D.S."/>
        </authorList>
    </citation>
    <scope>NUCLEOTIDE SEQUENCE</scope>
    <source>
        <strain evidence="6">JLM2183</strain>
    </source>
</reference>
<dbReference type="PANTHER" id="PTHR45748:SF7">
    <property type="entry name" value="1-PHOSPHATIDYLINOSITOL 3-PHOSPHATE 5-KINASE-RELATED"/>
    <property type="match status" value="1"/>
</dbReference>
<accession>A0A9W9DX90</accession>
<feature type="compositionally biased region" description="Low complexity" evidence="4">
    <location>
        <begin position="513"/>
        <end position="551"/>
    </location>
</feature>
<keyword evidence="1 3" id="KW-0547">Nucleotide-binding</keyword>
<keyword evidence="3" id="KW-0808">Transferase</keyword>
<feature type="region of interest" description="Disordered" evidence="4">
    <location>
        <begin position="772"/>
        <end position="798"/>
    </location>
</feature>
<dbReference type="Pfam" id="PF01504">
    <property type="entry name" value="PIP5K"/>
    <property type="match status" value="1"/>
</dbReference>
<sequence length="1769" mass="194304">MTMTPIADHKPLPKLPTSDRTQDLLRLSVQSREHRERFIRFVLSELDDPWLADNLEEWTQVLEDALDDLGISMGQGNWLSGIKKSKTLKKRQSKKRKLDEKPDMAGTFIGSGKSKDADQMPVNGLISLTSKQLKQLREVVAEPDVPSRPSKYKHLLLCLAPFGNRDALYEEDSGLNMVPSTFGCSFQNSFFVLPEDDNTDGILYGLNEWDTSAKELPMRLVGGTFTLKGLPSLQQYLALSKALKLAIYVHLSLLLEQHLLVNSHAYLTFAQPRIRAHTHTSHASSQPSPVPNIRNSNANNVISPHRSRHLIPSGILSFFSKRSLGRNPPSRDAFPVRSSMDSVTFPSVEEEPPIRSSIDDMSAAARLREFSFLSSSQADPEGKNSTSMPFSATLARIESQKNVLSSSAGVVFDPPMFLVRLAEKEKTHPEKRLHLMGDERVSLSSLLGWGTADTESNNRVGAEKDKGSGDEINEGSRMTGICGFVNQQEISVLVSSHIPLLGAGVPQDIGPEASTSASTSSALSLPREVSSSSQNSQSSESSSTTINPSSPKIYPTHTSCEQPHWTVYRYYADANSDPKYNQGDYLDDVADNYSPSPAENQDKCLGEVITSWTDEADVPCSRLRTVHSAAESRGGIGIMHGLGGSASTTTEKQCEVQIGKHERRFVHGGVRISANIEWPTVESPSAMTMTPATSTVTANHSNGSSDDGIENDRLSLDVRKIIVWESCSICGAETKKNELSDGAYLFSFAKYLELLIYSPLICKLSPRLCEHTDPSSTSSPSTSSSSHQSTKSELPPQRLNIIRHFTASPRANRQNSIGGGNEYTVSFKVDPIEDIFELRVPRLQITPWGVGVRASKGNIKVPNLSPSTTSTSTHKEEEEEEEERYANKDEEEKKNLRREIKAWWEGVADHMDLLEVQFSAEDQVKKALPRLPSLDDAYDSFDDDNVSEWEGHPPSKPKISSLLDSLTPVAVTATNDYFNKTNNPLASLDSSTPSSSSSASVTPTTSHPPPPQYHAASSSSHLTPGTVPYSVSSSSSSIHSIDVGGLADPINLLSNLRQTFHRIEQTLYTQLAKTPPSSYNEVRRAFLSAARGAERRLVAWQKKHLGNTKGKKKKGRDGQNEFNLSENLRVAEPEWWNPTCHVVPGGNIIVREDDWGSIIAFTLSTPDYHRELAAMSVVGSSSSIEPDTPMAPSTSASSFFSAATATGYKLFRTSTLVQPDPDQEDVIWHEPESYSAVICRKEHPRDPTSLLSIREVLRQKSPDSNILIGSRFASIGSSTAKISNGGDRPSMFPNGVPPSAWARPDVQVSKQEVEGEVASGVLTGRDNVHRMLHELEMVEAADINSKLDSSISGNRSRTTDTSTVRPSSRAPSILDDALIVPNHSASTSHYSSANAQSSSASLSALIDVASPNPAKTSLSSLTNSITNAMRLVLPTQITRPLSADSNRHHGLLTAAEVSAIDERPHIKYDWTIGKRLKFSCTAYYAKQFDTLRKRCGVDSIFVESLSRSANWSAEGGKSKSNFWKTADDRFIIKTLVNAWNVADLQVLIELSPSYFEYMDSTASKATVLAKLMGFYTVEIRNLETGVVQSKADLLVMENLFYGQKIDKAFDLKGIQGRKVKAGNNATTRTSKTLFDGEWIEGQQQTLTLVRPHSKAVLREAVWSDAEFLSKSNIMDYSLLLGVDNKHKQIACGLVDTIGSYTFAKTLEYKAKQGLNSGNGKEVTVIPPAEYRERFTNALDKYFLACPDKWSRPIDGRKLVSDPNLLPSVL</sequence>
<dbReference type="InterPro" id="IPR002498">
    <property type="entry name" value="PInositol-4-P-4/5-kinase_core"/>
</dbReference>
<comment type="caution">
    <text evidence="6">The sequence shown here is derived from an EMBL/GenBank/DDBJ whole genome shotgun (WGS) entry which is preliminary data.</text>
</comment>
<evidence type="ECO:0000256" key="3">
    <source>
        <dbReference type="PROSITE-ProRule" id="PRU00781"/>
    </source>
</evidence>
<name>A0A9W9DX90_9AGAR</name>